<dbReference type="Gene3D" id="3.30.200.20">
    <property type="entry name" value="Phosphorylase Kinase, domain 1"/>
    <property type="match status" value="1"/>
</dbReference>
<keyword evidence="3" id="KW-0547">Nucleotide-binding</keyword>
<evidence type="ECO:0000259" key="5">
    <source>
        <dbReference type="PROSITE" id="PS50011"/>
    </source>
</evidence>
<dbReference type="AlphaFoldDB" id="A0A811QM68"/>
<evidence type="ECO:0000256" key="3">
    <source>
        <dbReference type="PROSITE-ProRule" id="PRU10141"/>
    </source>
</evidence>
<comment type="caution">
    <text evidence="6">The sequence shown here is derived from an EMBL/GenBank/DDBJ whole genome shotgun (WGS) entry which is preliminary data.</text>
</comment>
<dbReference type="Proteomes" id="UP000604825">
    <property type="component" value="Unassembled WGS sequence"/>
</dbReference>
<dbReference type="InterPro" id="IPR000719">
    <property type="entry name" value="Prot_kinase_dom"/>
</dbReference>
<dbReference type="FunFam" id="3.30.200.20:FF:000465">
    <property type="entry name" value="Cysteine-rich receptor-like protein kinase 6"/>
    <property type="match status" value="1"/>
</dbReference>
<dbReference type="PANTHER" id="PTHR45707:SF76">
    <property type="entry name" value="PROTEIN KINASE DOMAIN-CONTAINING PROTEIN"/>
    <property type="match status" value="1"/>
</dbReference>
<proteinExistence type="predicted"/>
<keyword evidence="7" id="KW-1185">Reference proteome</keyword>
<feature type="region of interest" description="Disordered" evidence="4">
    <location>
        <begin position="216"/>
        <end position="236"/>
    </location>
</feature>
<reference evidence="6" key="1">
    <citation type="submission" date="2020-10" db="EMBL/GenBank/DDBJ databases">
        <authorList>
            <person name="Han B."/>
            <person name="Lu T."/>
            <person name="Zhao Q."/>
            <person name="Huang X."/>
            <person name="Zhao Y."/>
        </authorList>
    </citation>
    <scope>NUCLEOTIDE SEQUENCE</scope>
</reference>
<dbReference type="Pfam" id="PF07714">
    <property type="entry name" value="PK_Tyr_Ser-Thr"/>
    <property type="match status" value="1"/>
</dbReference>
<dbReference type="GO" id="GO:0004672">
    <property type="term" value="F:protein kinase activity"/>
    <property type="evidence" value="ECO:0007669"/>
    <property type="project" value="InterPro"/>
</dbReference>
<dbReference type="PROSITE" id="PS00107">
    <property type="entry name" value="PROTEIN_KINASE_ATP"/>
    <property type="match status" value="1"/>
</dbReference>
<dbReference type="Pfam" id="PF14215">
    <property type="entry name" value="bHLH-MYC_N"/>
    <property type="match status" value="2"/>
</dbReference>
<dbReference type="GO" id="GO:0005524">
    <property type="term" value="F:ATP binding"/>
    <property type="evidence" value="ECO:0007669"/>
    <property type="project" value="UniProtKB-UniRule"/>
</dbReference>
<gene>
    <name evidence="6" type="ORF">NCGR_LOCUS41405</name>
</gene>
<evidence type="ECO:0000256" key="4">
    <source>
        <dbReference type="SAM" id="MobiDB-lite"/>
    </source>
</evidence>
<dbReference type="SUPFAM" id="SSF56112">
    <property type="entry name" value="Protein kinase-like (PK-like)"/>
    <property type="match status" value="1"/>
</dbReference>
<dbReference type="EMBL" id="CAJGYO010000010">
    <property type="protein sequence ID" value="CAD6257922.1"/>
    <property type="molecule type" value="Genomic_DNA"/>
</dbReference>
<organism evidence="6 7">
    <name type="scientific">Miscanthus lutarioriparius</name>
    <dbReference type="NCBI Taxonomy" id="422564"/>
    <lineage>
        <taxon>Eukaryota</taxon>
        <taxon>Viridiplantae</taxon>
        <taxon>Streptophyta</taxon>
        <taxon>Embryophyta</taxon>
        <taxon>Tracheophyta</taxon>
        <taxon>Spermatophyta</taxon>
        <taxon>Magnoliopsida</taxon>
        <taxon>Liliopsida</taxon>
        <taxon>Poales</taxon>
        <taxon>Poaceae</taxon>
        <taxon>PACMAD clade</taxon>
        <taxon>Panicoideae</taxon>
        <taxon>Andropogonodae</taxon>
        <taxon>Andropogoneae</taxon>
        <taxon>Saccharinae</taxon>
        <taxon>Miscanthus</taxon>
    </lineage>
</organism>
<name>A0A811QM68_9POAL</name>
<accession>A0A811QM68</accession>
<dbReference type="InterPro" id="IPR011009">
    <property type="entry name" value="Kinase-like_dom_sf"/>
</dbReference>
<dbReference type="PROSITE" id="PS50011">
    <property type="entry name" value="PROTEIN_KINASE_DOM"/>
    <property type="match status" value="1"/>
</dbReference>
<evidence type="ECO:0000256" key="1">
    <source>
        <dbReference type="ARBA" id="ARBA00023015"/>
    </source>
</evidence>
<dbReference type="OrthoDB" id="1926382at2759"/>
<keyword evidence="2" id="KW-0804">Transcription</keyword>
<evidence type="ECO:0000313" key="6">
    <source>
        <dbReference type="EMBL" id="CAD6257922.1"/>
    </source>
</evidence>
<dbReference type="Gene3D" id="1.10.510.10">
    <property type="entry name" value="Transferase(Phosphotransferase) domain 1"/>
    <property type="match status" value="1"/>
</dbReference>
<dbReference type="PANTHER" id="PTHR45707">
    <property type="entry name" value="C2 CALCIUM/LIPID-BINDING PLANT PHOSPHORIBOSYLTRANSFERASE FAMILY PROTEIN"/>
    <property type="match status" value="1"/>
</dbReference>
<keyword evidence="3" id="KW-0067">ATP-binding</keyword>
<dbReference type="InterPro" id="IPR025610">
    <property type="entry name" value="MYC/MYB_N"/>
</dbReference>
<feature type="domain" description="Protein kinase" evidence="5">
    <location>
        <begin position="24"/>
        <end position="332"/>
    </location>
</feature>
<keyword evidence="1" id="KW-0805">Transcription regulation</keyword>
<evidence type="ECO:0000313" key="7">
    <source>
        <dbReference type="Proteomes" id="UP000604825"/>
    </source>
</evidence>
<protein>
    <recommendedName>
        <fullName evidence="5">Protein kinase domain-containing protein</fullName>
    </recommendedName>
</protein>
<sequence>MDHSSSGLPRDIPFHLLEEITDGFSNERKLGSGAFGKVYMGVHNNGEKIAVKMLYDMPGLEEEQFLNEFHNLASLQHPNIVRLVGYCHEIQNKCVEYNGRLVFAERICRALCFEYMRYGSLDKYLSGDRDYDSQILTIFSQVCRLVERMSISVEPFQVPQLAFSRAMLQQRLQAIIEGSIDEAWTCAIFWQSSVDAITGSSCLSWDDGYYKGCDRDEKGPSKRQPTTPAVQAEQEHRKRVLRELHSLICGNDQNAASTPTPASQEEEVSDELWSNLTSVMQSFVDISGVRGQEQQHRKNVLRELSSLLSGYPAACDLNKDPDMEDVTDTEWFFLVSMSQFLPASSSLPGNALLAARPIWITTALSDAPCQRACQAYTFGLRTMVCIPIGTGVLELDSTNFIFQTTESIPRILSLFNQATTELSYYICLLQECKRETTSLRLARASQVLACTALESVKSTISPSILHKFFHRITGSEASKRAFLPKSTDFGVLEGMLQDPCAAPMCLPMDFLKAITQDFSQEREVGRAPSAFPLQPLASCPHPHLSVALKYCNYEFEHGILQNGKAIAVKKLSEMQLEDGPFQNEVIYLIGLMHKIIVKLVGYCAESWWEATQVVEIWRNNMEKAPKYIPLEIESRQVNTCIVIGLNCVDSDPKKRPSALDILQMLNAVGSTNRHTLIKYQQSVLLCQRKQMFRQFYSEVNRFGNMCVDPLLHNLFMYFDSLADQEMKTLKKVVNEELVSNMEYLTKLEKYTSELRGKLLVWDKCEKGFQYESLRHYGSGRSKRDQSNMIQTMRRSLKHQRSVAKNLGNKSLWPKTMEDIVVKLVDIVHVLNFEIRRAFLKNHGDQSDQSVAPVTNLHETLGSTGLALHYANVILQINVLTMNVAEVRAEMDRILQWLVPVAESTKLYYKNGAFGEWMNMVMPEDIVVQEPHWPGEERQTIAGASAIQRHVVNKIDIVPR</sequence>
<dbReference type="InterPro" id="IPR017441">
    <property type="entry name" value="Protein_kinase_ATP_BS"/>
</dbReference>
<evidence type="ECO:0000256" key="2">
    <source>
        <dbReference type="ARBA" id="ARBA00023163"/>
    </source>
</evidence>
<feature type="binding site" evidence="3">
    <location>
        <position position="52"/>
    </location>
    <ligand>
        <name>ATP</name>
        <dbReference type="ChEBI" id="CHEBI:30616"/>
    </ligand>
</feature>
<dbReference type="InterPro" id="IPR001245">
    <property type="entry name" value="Ser-Thr/Tyr_kinase_cat_dom"/>
</dbReference>